<reference evidence="1" key="1">
    <citation type="submission" date="2023-07" db="EMBL/GenBank/DDBJ databases">
        <authorList>
            <person name="Pelsma A.J. K."/>
        </authorList>
    </citation>
    <scope>NUCLEOTIDE SEQUENCE</scope>
</reference>
<accession>A0AA48RD38</accession>
<organism evidence="1">
    <name type="scientific">freshwater sediment metagenome</name>
    <dbReference type="NCBI Taxonomy" id="556182"/>
    <lineage>
        <taxon>unclassified sequences</taxon>
        <taxon>metagenomes</taxon>
        <taxon>ecological metagenomes</taxon>
    </lineage>
</organism>
<sequence length="71" mass="7945">MTSSPKAIEAREKIRAQFPDDYDAGARAGFTNSPDYPSGFHSWSLERRDAFFAGYNAGRCDRPKINGKNDD</sequence>
<name>A0AA48RD38_9ZZZZ</name>
<dbReference type="AlphaFoldDB" id="A0AA48RD38"/>
<evidence type="ECO:0000313" key="1">
    <source>
        <dbReference type="EMBL" id="CAJ0854679.1"/>
    </source>
</evidence>
<dbReference type="EMBL" id="OY288114">
    <property type="protein sequence ID" value="CAJ0854679.1"/>
    <property type="molecule type" value="Genomic_DNA"/>
</dbReference>
<proteinExistence type="predicted"/>
<gene>
    <name evidence="1" type="ORF">AMST5_00763</name>
</gene>
<protein>
    <submittedName>
        <fullName evidence="1">Uncharacterized protein</fullName>
    </submittedName>
</protein>